<dbReference type="PANTHER" id="PTHR47089:SF1">
    <property type="entry name" value="GUANOSINE ABC TRANSPORTER PERMEASE PROTEIN NUPP"/>
    <property type="match status" value="1"/>
</dbReference>
<dbReference type="GO" id="GO:0005886">
    <property type="term" value="C:plasma membrane"/>
    <property type="evidence" value="ECO:0007669"/>
    <property type="project" value="UniProtKB-SubCell"/>
</dbReference>
<dbReference type="GO" id="GO:0022857">
    <property type="term" value="F:transmembrane transporter activity"/>
    <property type="evidence" value="ECO:0007669"/>
    <property type="project" value="InterPro"/>
</dbReference>
<dbReference type="KEGG" id="erz:ER308_09370"/>
<reference evidence="8 9" key="1">
    <citation type="submission" date="2019-01" db="EMBL/GenBank/DDBJ databases">
        <title>Egibacter rhizosphaerae EGI 80759T.</title>
        <authorList>
            <person name="Chen D.-D."/>
            <person name="Tian Y."/>
            <person name="Jiao J.-Y."/>
            <person name="Zhang X.-T."/>
            <person name="Zhang Y.-G."/>
            <person name="Zhang Y."/>
            <person name="Xiao M."/>
            <person name="Shu W.-S."/>
            <person name="Li W.-J."/>
        </authorList>
    </citation>
    <scope>NUCLEOTIDE SEQUENCE [LARGE SCALE GENOMIC DNA]</scope>
    <source>
        <strain evidence="8 9">EGI 80759</strain>
    </source>
</reference>
<keyword evidence="5 7" id="KW-0472">Membrane</keyword>
<feature type="transmembrane region" description="Helical" evidence="7">
    <location>
        <begin position="104"/>
        <end position="123"/>
    </location>
</feature>
<feature type="transmembrane region" description="Helical" evidence="7">
    <location>
        <begin position="289"/>
        <end position="306"/>
    </location>
</feature>
<evidence type="ECO:0000256" key="5">
    <source>
        <dbReference type="ARBA" id="ARBA00023136"/>
    </source>
</evidence>
<evidence type="ECO:0000256" key="2">
    <source>
        <dbReference type="ARBA" id="ARBA00022475"/>
    </source>
</evidence>
<evidence type="ECO:0000256" key="1">
    <source>
        <dbReference type="ARBA" id="ARBA00004651"/>
    </source>
</evidence>
<keyword evidence="3 7" id="KW-0812">Transmembrane</keyword>
<dbReference type="Pfam" id="PF02653">
    <property type="entry name" value="BPD_transp_2"/>
    <property type="match status" value="1"/>
</dbReference>
<dbReference type="RefSeq" id="WP_131154736.1">
    <property type="nucleotide sequence ID" value="NZ_CP036402.1"/>
</dbReference>
<feature type="transmembrane region" description="Helical" evidence="7">
    <location>
        <begin position="25"/>
        <end position="48"/>
    </location>
</feature>
<gene>
    <name evidence="8" type="ORF">ER308_09370</name>
</gene>
<protein>
    <submittedName>
        <fullName evidence="8">ABC transporter permease</fullName>
    </submittedName>
</protein>
<feature type="compositionally biased region" description="Acidic residues" evidence="6">
    <location>
        <begin position="390"/>
        <end position="400"/>
    </location>
</feature>
<name>A0A411YEW2_9ACTN</name>
<feature type="transmembrane region" description="Helical" evidence="7">
    <location>
        <begin position="68"/>
        <end position="92"/>
    </location>
</feature>
<evidence type="ECO:0000313" key="8">
    <source>
        <dbReference type="EMBL" id="QBI19739.1"/>
    </source>
</evidence>
<dbReference type="Proteomes" id="UP000291469">
    <property type="component" value="Chromosome"/>
</dbReference>
<feature type="transmembrane region" description="Helical" evidence="7">
    <location>
        <begin position="129"/>
        <end position="150"/>
    </location>
</feature>
<evidence type="ECO:0000256" key="7">
    <source>
        <dbReference type="SAM" id="Phobius"/>
    </source>
</evidence>
<feature type="transmembrane region" description="Helical" evidence="7">
    <location>
        <begin position="313"/>
        <end position="334"/>
    </location>
</feature>
<feature type="transmembrane region" description="Helical" evidence="7">
    <location>
        <begin position="212"/>
        <end position="230"/>
    </location>
</feature>
<keyword evidence="9" id="KW-1185">Reference proteome</keyword>
<keyword evidence="4 7" id="KW-1133">Transmembrane helix</keyword>
<feature type="transmembrane region" description="Helical" evidence="7">
    <location>
        <begin position="340"/>
        <end position="360"/>
    </location>
</feature>
<comment type="subcellular location">
    <subcellularLocation>
        <location evidence="1">Cell membrane</location>
        <topology evidence="1">Multi-pass membrane protein</topology>
    </subcellularLocation>
</comment>
<feature type="transmembrane region" description="Helical" evidence="7">
    <location>
        <begin position="159"/>
        <end position="177"/>
    </location>
</feature>
<evidence type="ECO:0000256" key="4">
    <source>
        <dbReference type="ARBA" id="ARBA00022989"/>
    </source>
</evidence>
<dbReference type="AlphaFoldDB" id="A0A411YEW2"/>
<feature type="transmembrane region" description="Helical" evidence="7">
    <location>
        <begin position="259"/>
        <end position="277"/>
    </location>
</feature>
<proteinExistence type="predicted"/>
<evidence type="ECO:0000313" key="9">
    <source>
        <dbReference type="Proteomes" id="UP000291469"/>
    </source>
</evidence>
<evidence type="ECO:0000256" key="6">
    <source>
        <dbReference type="SAM" id="MobiDB-lite"/>
    </source>
</evidence>
<dbReference type="CDD" id="cd06580">
    <property type="entry name" value="TM_PBP1_transp_TpRbsC_like"/>
    <property type="match status" value="1"/>
</dbReference>
<accession>A0A411YEW2</accession>
<feature type="region of interest" description="Disordered" evidence="6">
    <location>
        <begin position="370"/>
        <end position="400"/>
    </location>
</feature>
<keyword evidence="2" id="KW-1003">Cell membrane</keyword>
<evidence type="ECO:0000256" key="3">
    <source>
        <dbReference type="ARBA" id="ARBA00022692"/>
    </source>
</evidence>
<dbReference type="OrthoDB" id="45037at2"/>
<dbReference type="InterPro" id="IPR001851">
    <property type="entry name" value="ABC_transp_permease"/>
</dbReference>
<organism evidence="8 9">
    <name type="scientific">Egibacter rhizosphaerae</name>
    <dbReference type="NCBI Taxonomy" id="1670831"/>
    <lineage>
        <taxon>Bacteria</taxon>
        <taxon>Bacillati</taxon>
        <taxon>Actinomycetota</taxon>
        <taxon>Nitriliruptoria</taxon>
        <taxon>Egibacterales</taxon>
        <taxon>Egibacteraceae</taxon>
        <taxon>Egibacter</taxon>
    </lineage>
</organism>
<dbReference type="PANTHER" id="PTHR47089">
    <property type="entry name" value="ABC TRANSPORTER, PERMEASE PROTEIN"/>
    <property type="match status" value="1"/>
</dbReference>
<sequence>MTAPSTTAAPARRVRFERRARAPRWLQVVVPVVSVVAALLFGAVFLVATGHDPVEVYRTILRVSYTTGFGITDTLRSATPLILTGLAAAVAFRFKLYNIGGEGQLYIGAVAASGIALAVGEVVPVPVAVAAVVLGGAIGGMAWVAVPALARAYLGTSEIITSLMLNFVALYAMRYLIFGSDTFWRDPGATTFPQGRRLPENATFYEFGTTRVHLGLVIAVIAAVAVYLVVTRTRWGYRWRVFGDSPPAARYAGISRTKVIVSVLLISGALAGLAGAGEVAGRAFRLDPQGLAINLGYTGIIVAALARYNPLAVVPVAVLVGGLLNAGPALQSLPERVPDAISTILTAAILLFALGGELFVRYRLRLHGDGEAEAAPPEPGEPVPEASAADSDDEEGARWM</sequence>
<dbReference type="EMBL" id="CP036402">
    <property type="protein sequence ID" value="QBI19739.1"/>
    <property type="molecule type" value="Genomic_DNA"/>
</dbReference>